<dbReference type="Proteomes" id="UP000708208">
    <property type="component" value="Unassembled WGS sequence"/>
</dbReference>
<dbReference type="PANTHER" id="PTHR12156:SF5">
    <property type="entry name" value="FI18040P1"/>
    <property type="match status" value="1"/>
</dbReference>
<dbReference type="EMBL" id="CAJVCH010295362">
    <property type="protein sequence ID" value="CAG7785385.1"/>
    <property type="molecule type" value="Genomic_DNA"/>
</dbReference>
<evidence type="ECO:0000313" key="2">
    <source>
        <dbReference type="EMBL" id="CAG7785385.1"/>
    </source>
</evidence>
<feature type="coiled-coil region" evidence="1">
    <location>
        <begin position="131"/>
        <end position="183"/>
    </location>
</feature>
<sequence>GYWMEIEKALLLGEEKSLESQLTSDTKEVRELRARLDKLSQHYRQWKSHSLDNISSLKAQLISYERQLEQLEKLQATFDGDTDEETALLEKLKLQHELIETTRKVFEDAEFHHMEEEINNEAQREEITKSLSELDRRVFAVQAELVQLQSQNRVSFGASAKEIQSLEKKRQELIKDLQHVITNKIFLFWRKFPPYNIFVGNL</sequence>
<dbReference type="InterPro" id="IPR052212">
    <property type="entry name" value="PH-like_domain"/>
</dbReference>
<keyword evidence="1" id="KW-0175">Coiled coil</keyword>
<proteinExistence type="predicted"/>
<keyword evidence="3" id="KW-1185">Reference proteome</keyword>
<protein>
    <submittedName>
        <fullName evidence="2">Uncharacterized protein</fullName>
    </submittedName>
</protein>
<evidence type="ECO:0000256" key="1">
    <source>
        <dbReference type="SAM" id="Coils"/>
    </source>
</evidence>
<accession>A0A8J2KF72</accession>
<name>A0A8J2KF72_9HEXA</name>
<comment type="caution">
    <text evidence="2">The sequence shown here is derived from an EMBL/GenBank/DDBJ whole genome shotgun (WGS) entry which is preliminary data.</text>
</comment>
<organism evidence="2 3">
    <name type="scientific">Allacma fusca</name>
    <dbReference type="NCBI Taxonomy" id="39272"/>
    <lineage>
        <taxon>Eukaryota</taxon>
        <taxon>Metazoa</taxon>
        <taxon>Ecdysozoa</taxon>
        <taxon>Arthropoda</taxon>
        <taxon>Hexapoda</taxon>
        <taxon>Collembola</taxon>
        <taxon>Symphypleona</taxon>
        <taxon>Sminthuridae</taxon>
        <taxon>Allacma</taxon>
    </lineage>
</organism>
<gene>
    <name evidence="2" type="ORF">AFUS01_LOCUS24013</name>
</gene>
<feature type="coiled-coil region" evidence="1">
    <location>
        <begin position="15"/>
        <end position="77"/>
    </location>
</feature>
<dbReference type="AlphaFoldDB" id="A0A8J2KF72"/>
<reference evidence="2" key="1">
    <citation type="submission" date="2021-06" db="EMBL/GenBank/DDBJ databases">
        <authorList>
            <person name="Hodson N. C."/>
            <person name="Mongue J. A."/>
            <person name="Jaron S. K."/>
        </authorList>
    </citation>
    <scope>NUCLEOTIDE SEQUENCE</scope>
</reference>
<evidence type="ECO:0000313" key="3">
    <source>
        <dbReference type="Proteomes" id="UP000708208"/>
    </source>
</evidence>
<feature type="non-terminal residue" evidence="2">
    <location>
        <position position="1"/>
    </location>
</feature>
<dbReference type="PANTHER" id="PTHR12156">
    <property type="entry name" value="PLECKSTRIN HOMOLOGY-LIKE DOMAIN, FAMILY B, MEMBER 3"/>
    <property type="match status" value="1"/>
</dbReference>